<comment type="cofactor">
    <cofactor evidence="1 8">
        <name>heme</name>
        <dbReference type="ChEBI" id="CHEBI:30413"/>
    </cofactor>
</comment>
<dbReference type="Proteomes" id="UP001293593">
    <property type="component" value="Unassembled WGS sequence"/>
</dbReference>
<keyword evidence="10" id="KW-1133">Transmembrane helix</keyword>
<dbReference type="PRINTS" id="PR00385">
    <property type="entry name" value="P450"/>
</dbReference>
<dbReference type="FunFam" id="1.10.630.10:FF:000043">
    <property type="entry name" value="Cytochrome P450 99A2"/>
    <property type="match status" value="1"/>
</dbReference>
<proteinExistence type="inferred from homology"/>
<accession>A0AAE1JUI1</accession>
<keyword evidence="7 9" id="KW-0503">Monooxygenase</keyword>
<evidence type="ECO:0000313" key="12">
    <source>
        <dbReference type="Proteomes" id="UP001293593"/>
    </source>
</evidence>
<dbReference type="CDD" id="cd11072">
    <property type="entry name" value="CYP71-like"/>
    <property type="match status" value="1"/>
</dbReference>
<keyword evidence="10" id="KW-0812">Transmembrane</keyword>
<protein>
    <recommendedName>
        <fullName evidence="13">Cytochrome P450</fullName>
    </recommendedName>
</protein>
<keyword evidence="4 8" id="KW-0479">Metal-binding</keyword>
<dbReference type="EMBL" id="JAWXYG010000004">
    <property type="protein sequence ID" value="KAK4275341.1"/>
    <property type="molecule type" value="Genomic_DNA"/>
</dbReference>
<dbReference type="GO" id="GO:0005506">
    <property type="term" value="F:iron ion binding"/>
    <property type="evidence" value="ECO:0007669"/>
    <property type="project" value="InterPro"/>
</dbReference>
<keyword evidence="3 8" id="KW-0349">Heme</keyword>
<evidence type="ECO:0000256" key="5">
    <source>
        <dbReference type="ARBA" id="ARBA00023002"/>
    </source>
</evidence>
<dbReference type="Pfam" id="PF00067">
    <property type="entry name" value="p450"/>
    <property type="match status" value="1"/>
</dbReference>
<dbReference type="GO" id="GO:0004497">
    <property type="term" value="F:monooxygenase activity"/>
    <property type="evidence" value="ECO:0007669"/>
    <property type="project" value="UniProtKB-KW"/>
</dbReference>
<dbReference type="InterPro" id="IPR017972">
    <property type="entry name" value="Cyt_P450_CS"/>
</dbReference>
<dbReference type="PROSITE" id="PS00086">
    <property type="entry name" value="CYTOCHROME_P450"/>
    <property type="match status" value="1"/>
</dbReference>
<organism evidence="11 12">
    <name type="scientific">Acacia crassicarpa</name>
    <name type="common">northern wattle</name>
    <dbReference type="NCBI Taxonomy" id="499986"/>
    <lineage>
        <taxon>Eukaryota</taxon>
        <taxon>Viridiplantae</taxon>
        <taxon>Streptophyta</taxon>
        <taxon>Embryophyta</taxon>
        <taxon>Tracheophyta</taxon>
        <taxon>Spermatophyta</taxon>
        <taxon>Magnoliopsida</taxon>
        <taxon>eudicotyledons</taxon>
        <taxon>Gunneridae</taxon>
        <taxon>Pentapetalae</taxon>
        <taxon>rosids</taxon>
        <taxon>fabids</taxon>
        <taxon>Fabales</taxon>
        <taxon>Fabaceae</taxon>
        <taxon>Caesalpinioideae</taxon>
        <taxon>mimosoid clade</taxon>
        <taxon>Acacieae</taxon>
        <taxon>Acacia</taxon>
    </lineage>
</organism>
<dbReference type="AlphaFoldDB" id="A0AAE1JUI1"/>
<dbReference type="Gene3D" id="1.10.630.10">
    <property type="entry name" value="Cytochrome P450"/>
    <property type="match status" value="1"/>
</dbReference>
<dbReference type="InterPro" id="IPR001128">
    <property type="entry name" value="Cyt_P450"/>
</dbReference>
<dbReference type="InterPro" id="IPR036396">
    <property type="entry name" value="Cyt_P450_sf"/>
</dbReference>
<evidence type="ECO:0000256" key="1">
    <source>
        <dbReference type="ARBA" id="ARBA00001971"/>
    </source>
</evidence>
<evidence type="ECO:0000256" key="3">
    <source>
        <dbReference type="ARBA" id="ARBA00022617"/>
    </source>
</evidence>
<sequence length="505" mass="56753">MDFKFINLAFFFCSILSLITLMKLILRSLRGGREQKLPPGPWKLPIMGSIHHLGGSELHRRLRKLSEKYGPLMHLQLGGISTVVVSSAETAKEVLNTKDHIFGQRAHLAGSEIVFYGPSNIVLSPTGDYWKFLRKIFSQQLFNAARVRSFQSIREEEVSILVNCLSAEAGSEVNLTDQIVTTACRIATRSALGDKHKNQVESILLLCDMILKSPHGIADLFPCHTWLQSVTGARRGRVELRRKIDSILENIITDHQVGDDIIAGEEEEECLLSVLLNSKRRGDLTMDNVKAAMLDIVVEGFEAPARSVEWAMAEMVRKPEILRRAQEEVRQVLKTKGNITNATLEELKYLKAIFKETLRLHPPSPLLAPRECTQTCEINGYTIPKTTQVLINVWAITRDPHYWTSSLYEAEEFVPERFMNSSIDFRGSHFEFISFGGGKRGCPAILFGTAIAEILLANLLCYFDWELPFGVTPETLDMAELMDSTSKKKNNLILVTSPHGNLICT</sequence>
<gene>
    <name evidence="11" type="ORF">QN277_018440</name>
</gene>
<evidence type="ECO:0000256" key="9">
    <source>
        <dbReference type="RuleBase" id="RU000461"/>
    </source>
</evidence>
<dbReference type="GO" id="GO:0020037">
    <property type="term" value="F:heme binding"/>
    <property type="evidence" value="ECO:0007669"/>
    <property type="project" value="InterPro"/>
</dbReference>
<evidence type="ECO:0000256" key="10">
    <source>
        <dbReference type="SAM" id="Phobius"/>
    </source>
</evidence>
<evidence type="ECO:0000256" key="7">
    <source>
        <dbReference type="ARBA" id="ARBA00023033"/>
    </source>
</evidence>
<evidence type="ECO:0000256" key="2">
    <source>
        <dbReference type="ARBA" id="ARBA00010617"/>
    </source>
</evidence>
<keyword evidence="5 9" id="KW-0560">Oxidoreductase</keyword>
<dbReference type="PRINTS" id="PR00463">
    <property type="entry name" value="EP450I"/>
</dbReference>
<dbReference type="PANTHER" id="PTHR47955">
    <property type="entry name" value="CYTOCHROME P450 FAMILY 71 PROTEIN"/>
    <property type="match status" value="1"/>
</dbReference>
<evidence type="ECO:0000256" key="8">
    <source>
        <dbReference type="PIRSR" id="PIRSR602401-1"/>
    </source>
</evidence>
<dbReference type="PANTHER" id="PTHR47955:SF8">
    <property type="entry name" value="CYTOCHROME P450 71D11-LIKE"/>
    <property type="match status" value="1"/>
</dbReference>
<evidence type="ECO:0000313" key="11">
    <source>
        <dbReference type="EMBL" id="KAK4275341.1"/>
    </source>
</evidence>
<dbReference type="SUPFAM" id="SSF48264">
    <property type="entry name" value="Cytochrome P450"/>
    <property type="match status" value="1"/>
</dbReference>
<evidence type="ECO:0008006" key="13">
    <source>
        <dbReference type="Google" id="ProtNLM"/>
    </source>
</evidence>
<keyword evidence="6 8" id="KW-0408">Iron</keyword>
<keyword evidence="10" id="KW-0472">Membrane</keyword>
<reference evidence="11" key="1">
    <citation type="submission" date="2023-10" db="EMBL/GenBank/DDBJ databases">
        <title>Chromosome-level genome of the transformable northern wattle, Acacia crassicarpa.</title>
        <authorList>
            <person name="Massaro I."/>
            <person name="Sinha N.R."/>
            <person name="Poethig S."/>
            <person name="Leichty A.R."/>
        </authorList>
    </citation>
    <scope>NUCLEOTIDE SEQUENCE</scope>
    <source>
        <strain evidence="11">Acra3RX</strain>
        <tissue evidence="11">Leaf</tissue>
    </source>
</reference>
<dbReference type="InterPro" id="IPR002401">
    <property type="entry name" value="Cyt_P450_E_grp-I"/>
</dbReference>
<evidence type="ECO:0000256" key="6">
    <source>
        <dbReference type="ARBA" id="ARBA00023004"/>
    </source>
</evidence>
<keyword evidence="12" id="KW-1185">Reference proteome</keyword>
<name>A0AAE1JUI1_9FABA</name>
<feature type="transmembrane region" description="Helical" evidence="10">
    <location>
        <begin position="6"/>
        <end position="26"/>
    </location>
</feature>
<dbReference type="GO" id="GO:0016705">
    <property type="term" value="F:oxidoreductase activity, acting on paired donors, with incorporation or reduction of molecular oxygen"/>
    <property type="evidence" value="ECO:0007669"/>
    <property type="project" value="InterPro"/>
</dbReference>
<evidence type="ECO:0000256" key="4">
    <source>
        <dbReference type="ARBA" id="ARBA00022723"/>
    </source>
</evidence>
<feature type="binding site" description="axial binding residue" evidence="8">
    <location>
        <position position="442"/>
    </location>
    <ligand>
        <name>heme</name>
        <dbReference type="ChEBI" id="CHEBI:30413"/>
    </ligand>
    <ligandPart>
        <name>Fe</name>
        <dbReference type="ChEBI" id="CHEBI:18248"/>
    </ligandPart>
</feature>
<comment type="caution">
    <text evidence="11">The sequence shown here is derived from an EMBL/GenBank/DDBJ whole genome shotgun (WGS) entry which is preliminary data.</text>
</comment>
<comment type="similarity">
    <text evidence="2 9">Belongs to the cytochrome P450 family.</text>
</comment>